<protein>
    <submittedName>
        <fullName evidence="1">Uncharacterized protein</fullName>
    </submittedName>
</protein>
<dbReference type="Ensembl" id="ENSOART00020067138.1">
    <property type="protein sequence ID" value="ENSOARP00020052857.1"/>
    <property type="gene ID" value="ENSOARG00020031634.1"/>
</dbReference>
<reference evidence="1" key="2">
    <citation type="submission" date="2025-08" db="UniProtKB">
        <authorList>
            <consortium name="Ensembl"/>
        </authorList>
    </citation>
    <scope>IDENTIFICATION</scope>
</reference>
<evidence type="ECO:0000313" key="1">
    <source>
        <dbReference type="Ensembl" id="ENSOARP00020052857.1"/>
    </source>
</evidence>
<reference evidence="1" key="3">
    <citation type="submission" date="2025-09" db="UniProtKB">
        <authorList>
            <consortium name="Ensembl"/>
        </authorList>
    </citation>
    <scope>IDENTIFICATION</scope>
</reference>
<sequence>MFTKAGALAKEFPTFTTLIRLFSSVNSQVPNKCGFVAKSLPTFPALIRPFSSVDSPVLNKYVFIAEGFSTFTTFIRPLSSVDSLVLSKPVLAAEGFPTFTALIVPQSIVRGLHTLGVLLWSDLVLEKIKANREILPRFLAWEKLLGCMNSTSLHKGLTHVSSKQFLSTVLLKFHTCPTQCLDRVYSQVLSETQTTFYIQVTHLPGIGLLDGRVCL</sequence>
<reference evidence="1" key="1">
    <citation type="submission" date="2020-11" db="EMBL/GenBank/DDBJ databases">
        <authorList>
            <person name="Davenport K.M."/>
            <person name="Bickhart D.M."/>
            <person name="Smith T.P.L."/>
            <person name="Murdoch B.M."/>
            <person name="Rosen B.D."/>
        </authorList>
    </citation>
    <scope>NUCLEOTIDE SEQUENCE [LARGE SCALE GENOMIC DNA]</scope>
    <source>
        <strain evidence="1">OAR_USU_Benz2616</strain>
    </source>
</reference>
<name>A0AC11E2P1_SHEEP</name>
<organism evidence="1">
    <name type="scientific">Ovis aries</name>
    <name type="common">Sheep</name>
    <dbReference type="NCBI Taxonomy" id="9940"/>
    <lineage>
        <taxon>Eukaryota</taxon>
        <taxon>Metazoa</taxon>
        <taxon>Chordata</taxon>
        <taxon>Craniata</taxon>
        <taxon>Vertebrata</taxon>
        <taxon>Euteleostomi</taxon>
        <taxon>Mammalia</taxon>
        <taxon>Eutheria</taxon>
        <taxon>Laurasiatheria</taxon>
        <taxon>Artiodactyla</taxon>
        <taxon>Ruminantia</taxon>
        <taxon>Pecora</taxon>
        <taxon>Bovidae</taxon>
        <taxon>Caprinae</taxon>
        <taxon>Ovis</taxon>
    </lineage>
</organism>
<proteinExistence type="predicted"/>
<accession>A0AC11E2P1</accession>